<organism evidence="2 3">
    <name type="scientific">Wenzhouxiangella limi</name>
    <dbReference type="NCBI Taxonomy" id="2707351"/>
    <lineage>
        <taxon>Bacteria</taxon>
        <taxon>Pseudomonadati</taxon>
        <taxon>Pseudomonadota</taxon>
        <taxon>Gammaproteobacteria</taxon>
        <taxon>Chromatiales</taxon>
        <taxon>Wenzhouxiangellaceae</taxon>
        <taxon>Wenzhouxiangella</taxon>
    </lineage>
</organism>
<evidence type="ECO:0000313" key="2">
    <source>
        <dbReference type="EMBL" id="NDY94865.1"/>
    </source>
</evidence>
<comment type="caution">
    <text evidence="2">The sequence shown here is derived from an EMBL/GenBank/DDBJ whole genome shotgun (WGS) entry which is preliminary data.</text>
</comment>
<keyword evidence="3" id="KW-1185">Reference proteome</keyword>
<sequence length="207" mass="22159">MIQIFHKHLLSTLATALIGSAAITAAGDTLAQHDQAGSFGVAGECDHWLDGRPESRVPPQCRDLAGQLNQLRQATSAFYSFDVANAAGWQATISECVESPMGGMGYHVANLEELGDPDFAATLSLLRPEVLLYAPTADGSMEFLGVEYIVPGPLSAEPPEILGQPLQFNPTLDIWALHVWIGRDNPDGIFAPFNPTVSCEFAPEPAE</sequence>
<feature type="chain" id="PRO_5033067396" evidence="1">
    <location>
        <begin position="26"/>
        <end position="207"/>
    </location>
</feature>
<dbReference type="AlphaFoldDB" id="A0A845V4H5"/>
<proteinExistence type="predicted"/>
<dbReference type="RefSeq" id="WP_164210246.1">
    <property type="nucleotide sequence ID" value="NZ_JAAGSC010000031.1"/>
</dbReference>
<feature type="signal peptide" evidence="1">
    <location>
        <begin position="1"/>
        <end position="25"/>
    </location>
</feature>
<protein>
    <submittedName>
        <fullName evidence="2">Uncharacterized protein</fullName>
    </submittedName>
</protein>
<accession>A0A845V4H5</accession>
<dbReference type="EMBL" id="JAAGSC010000031">
    <property type="protein sequence ID" value="NDY94865.1"/>
    <property type="molecule type" value="Genomic_DNA"/>
</dbReference>
<name>A0A845V4H5_9GAMM</name>
<evidence type="ECO:0000313" key="3">
    <source>
        <dbReference type="Proteomes" id="UP000484885"/>
    </source>
</evidence>
<gene>
    <name evidence="2" type="ORF">G3I74_03875</name>
</gene>
<dbReference type="Proteomes" id="UP000484885">
    <property type="component" value="Unassembled WGS sequence"/>
</dbReference>
<reference evidence="2 3" key="1">
    <citation type="submission" date="2020-02" db="EMBL/GenBank/DDBJ databases">
        <authorList>
            <person name="Zhang X.-Y."/>
        </authorList>
    </citation>
    <scope>NUCLEOTIDE SEQUENCE [LARGE SCALE GENOMIC DNA]</scope>
    <source>
        <strain evidence="2 3">C33</strain>
    </source>
</reference>
<keyword evidence="1" id="KW-0732">Signal</keyword>
<evidence type="ECO:0000256" key="1">
    <source>
        <dbReference type="SAM" id="SignalP"/>
    </source>
</evidence>